<dbReference type="InterPro" id="IPR011701">
    <property type="entry name" value="MFS"/>
</dbReference>
<dbReference type="AlphaFoldDB" id="A0A401WGB6"/>
<feature type="transmembrane region" description="Helical" evidence="7">
    <location>
        <begin position="152"/>
        <end position="171"/>
    </location>
</feature>
<dbReference type="Gene3D" id="1.20.1720.10">
    <property type="entry name" value="Multidrug resistance protein D"/>
    <property type="match status" value="1"/>
</dbReference>
<feature type="transmembrane region" description="Helical" evidence="7">
    <location>
        <begin position="94"/>
        <end position="111"/>
    </location>
</feature>
<comment type="subcellular location">
    <subcellularLocation>
        <location evidence="1">Cell membrane</location>
        <topology evidence="1">Multi-pass membrane protein</topology>
    </subcellularLocation>
</comment>
<evidence type="ECO:0000256" key="1">
    <source>
        <dbReference type="ARBA" id="ARBA00004651"/>
    </source>
</evidence>
<evidence type="ECO:0000259" key="8">
    <source>
        <dbReference type="PROSITE" id="PS50850"/>
    </source>
</evidence>
<dbReference type="GO" id="GO:0005886">
    <property type="term" value="C:plasma membrane"/>
    <property type="evidence" value="ECO:0007669"/>
    <property type="project" value="UniProtKB-SubCell"/>
</dbReference>
<feature type="transmembrane region" description="Helical" evidence="7">
    <location>
        <begin position="294"/>
        <end position="314"/>
    </location>
</feature>
<dbReference type="GO" id="GO:0022857">
    <property type="term" value="F:transmembrane transporter activity"/>
    <property type="evidence" value="ECO:0007669"/>
    <property type="project" value="InterPro"/>
</dbReference>
<dbReference type="InterPro" id="IPR020846">
    <property type="entry name" value="MFS_dom"/>
</dbReference>
<dbReference type="PROSITE" id="PS50850">
    <property type="entry name" value="MFS"/>
    <property type="match status" value="1"/>
</dbReference>
<evidence type="ECO:0000256" key="3">
    <source>
        <dbReference type="ARBA" id="ARBA00022692"/>
    </source>
</evidence>
<evidence type="ECO:0000256" key="7">
    <source>
        <dbReference type="SAM" id="Phobius"/>
    </source>
</evidence>
<evidence type="ECO:0000256" key="4">
    <source>
        <dbReference type="ARBA" id="ARBA00022989"/>
    </source>
</evidence>
<evidence type="ECO:0000256" key="2">
    <source>
        <dbReference type="ARBA" id="ARBA00022475"/>
    </source>
</evidence>
<feature type="transmembrane region" description="Helical" evidence="7">
    <location>
        <begin position="230"/>
        <end position="250"/>
    </location>
</feature>
<accession>A0A401WGB6</accession>
<dbReference type="InterPro" id="IPR050189">
    <property type="entry name" value="MFS_Efflux_Transporters"/>
</dbReference>
<evidence type="ECO:0000313" key="9">
    <source>
        <dbReference type="EMBL" id="GCD48357.1"/>
    </source>
</evidence>
<feature type="transmembrane region" description="Helical" evidence="7">
    <location>
        <begin position="380"/>
        <end position="400"/>
    </location>
</feature>
<dbReference type="InterPro" id="IPR036259">
    <property type="entry name" value="MFS_trans_sf"/>
</dbReference>
<organism evidence="9 10">
    <name type="scientific">Streptomyces paromomycinus</name>
    <name type="common">Streptomyces rimosus subsp. paromomycinus</name>
    <dbReference type="NCBI Taxonomy" id="92743"/>
    <lineage>
        <taxon>Bacteria</taxon>
        <taxon>Bacillati</taxon>
        <taxon>Actinomycetota</taxon>
        <taxon>Actinomycetes</taxon>
        <taxon>Kitasatosporales</taxon>
        <taxon>Streptomycetaceae</taxon>
        <taxon>Streptomyces</taxon>
    </lineage>
</organism>
<feature type="transmembrane region" description="Helical" evidence="7">
    <location>
        <begin position="63"/>
        <end position="82"/>
    </location>
</feature>
<reference evidence="9 10" key="1">
    <citation type="submission" date="2018-11" db="EMBL/GenBank/DDBJ databases">
        <title>Whole genome sequence of Streptomyces paromomycinus NBRC 15454(T).</title>
        <authorList>
            <person name="Komaki H."/>
            <person name="Tamura T."/>
        </authorList>
    </citation>
    <scope>NUCLEOTIDE SEQUENCE [LARGE SCALE GENOMIC DNA]</scope>
    <source>
        <strain evidence="9 10">NBRC 15454</strain>
    </source>
</reference>
<evidence type="ECO:0000256" key="5">
    <source>
        <dbReference type="ARBA" id="ARBA00023136"/>
    </source>
</evidence>
<keyword evidence="2" id="KW-1003">Cell membrane</keyword>
<protein>
    <submittedName>
        <fullName evidence="9">Major facilitator superfamily protein</fullName>
    </submittedName>
</protein>
<dbReference type="RefSeq" id="WP_170251997.1">
    <property type="nucleotide sequence ID" value="NZ_BHZD01000001.1"/>
</dbReference>
<feature type="transmembrane region" description="Helical" evidence="7">
    <location>
        <begin position="29"/>
        <end position="51"/>
    </location>
</feature>
<dbReference type="PANTHER" id="PTHR43124:SF3">
    <property type="entry name" value="CHLORAMPHENICOL EFFLUX PUMP RV0191"/>
    <property type="match status" value="1"/>
</dbReference>
<keyword evidence="5 7" id="KW-0472">Membrane</keyword>
<name>A0A401WGB6_STREY</name>
<dbReference type="Proteomes" id="UP000286746">
    <property type="component" value="Unassembled WGS sequence"/>
</dbReference>
<feature type="transmembrane region" description="Helical" evidence="7">
    <location>
        <begin position="262"/>
        <end position="282"/>
    </location>
</feature>
<evidence type="ECO:0000313" key="10">
    <source>
        <dbReference type="Proteomes" id="UP000286746"/>
    </source>
</evidence>
<sequence>MSTATTTHPSRPSRPTPRRRRRPGFSIQLALLVAMAFAIPAQLYLAIPIAGRIQTAYGVDAASAAWTGAAFSFAYALGFLVFGPLSDRVGRRPVLAIGALATAVITALTAAAPDFGWFLTGRVLQGFAAAAFAPAALAHVTERAPAARRPVALSLLTTGLLGAGIAGQVFGQLMAEHADWRAAFWPAAIGYAMAAAVLWRLLPPGSTGSAASVREVAEAASGLIRTKGPAAVFGSALTVFGSFVAFYAVLERELRETSGFDADQLLLVQAVGAAGLLAGPLVNRRFGAKGPRTLAVAGYLTAAAGLLLALPAQAAAMTGVLIGVSALFVAGTSLIVPGLVGLLHELAPHARGTAGAVNTFVLFVGASAGQLAAAQLGYRPMLVVLVLATLAAGLTVAVFTRSAPCP</sequence>
<feature type="compositionally biased region" description="Low complexity" evidence="6">
    <location>
        <begin position="1"/>
        <end position="10"/>
    </location>
</feature>
<evidence type="ECO:0000256" key="6">
    <source>
        <dbReference type="SAM" id="MobiDB-lite"/>
    </source>
</evidence>
<feature type="transmembrane region" description="Helical" evidence="7">
    <location>
        <begin position="123"/>
        <end position="140"/>
    </location>
</feature>
<proteinExistence type="predicted"/>
<dbReference type="SUPFAM" id="SSF103473">
    <property type="entry name" value="MFS general substrate transporter"/>
    <property type="match status" value="1"/>
</dbReference>
<dbReference type="EMBL" id="BHZD01000001">
    <property type="protein sequence ID" value="GCD48357.1"/>
    <property type="molecule type" value="Genomic_DNA"/>
</dbReference>
<feature type="region of interest" description="Disordered" evidence="6">
    <location>
        <begin position="1"/>
        <end position="21"/>
    </location>
</feature>
<keyword evidence="4 7" id="KW-1133">Transmembrane helix</keyword>
<feature type="transmembrane region" description="Helical" evidence="7">
    <location>
        <begin position="183"/>
        <end position="202"/>
    </location>
</feature>
<keyword evidence="10" id="KW-1185">Reference proteome</keyword>
<feature type="domain" description="Major facilitator superfamily (MFS) profile" evidence="8">
    <location>
        <begin position="26"/>
        <end position="403"/>
    </location>
</feature>
<feature type="transmembrane region" description="Helical" evidence="7">
    <location>
        <begin position="355"/>
        <end position="374"/>
    </location>
</feature>
<gene>
    <name evidence="9" type="ORF">GKJPGBOP_08154</name>
</gene>
<comment type="caution">
    <text evidence="9">The sequence shown here is derived from an EMBL/GenBank/DDBJ whole genome shotgun (WGS) entry which is preliminary data.</text>
</comment>
<dbReference type="PANTHER" id="PTHR43124">
    <property type="entry name" value="PURINE EFFLUX PUMP PBUE"/>
    <property type="match status" value="1"/>
</dbReference>
<keyword evidence="3 7" id="KW-0812">Transmembrane</keyword>
<feature type="transmembrane region" description="Helical" evidence="7">
    <location>
        <begin position="320"/>
        <end position="343"/>
    </location>
</feature>
<dbReference type="Pfam" id="PF07690">
    <property type="entry name" value="MFS_1"/>
    <property type="match status" value="1"/>
</dbReference>